<sequence length="191" mass="19998">MGWGAPVQGGGVGHNWWQLALLASTPRVCLSSSSCAGVLCLLEDRPSFVSPGGPPQLRVSWRAAPVPCAMEGRPGVPRNTLASVDPAVTFLVASAVPTLMFLVGRQEAPVEGEGVLFVFLVVCWCSVFPGGLPQLRVSWRAAPVPCALEGRASFVSPGVPSLFLVCSAALEGCPRVLRVPRILCVPPSPCK</sequence>
<keyword evidence="1" id="KW-0732">Signal</keyword>
<dbReference type="AlphaFoldDB" id="A0A5C6PGL0"/>
<evidence type="ECO:0000313" key="2">
    <source>
        <dbReference type="EMBL" id="TWW78902.1"/>
    </source>
</evidence>
<reference evidence="2 3" key="1">
    <citation type="submission" date="2019-04" db="EMBL/GenBank/DDBJ databases">
        <title>Chromosome genome assembly for Takifugu flavidus.</title>
        <authorList>
            <person name="Xiao S."/>
        </authorList>
    </citation>
    <scope>NUCLEOTIDE SEQUENCE [LARGE SCALE GENOMIC DNA]</scope>
    <source>
        <strain evidence="2">HTHZ2018</strain>
        <tissue evidence="2">Muscle</tissue>
    </source>
</reference>
<feature type="signal peptide" evidence="1">
    <location>
        <begin position="1"/>
        <end position="31"/>
    </location>
</feature>
<keyword evidence="3" id="KW-1185">Reference proteome</keyword>
<comment type="caution">
    <text evidence="2">The sequence shown here is derived from an EMBL/GenBank/DDBJ whole genome shotgun (WGS) entry which is preliminary data.</text>
</comment>
<accession>A0A5C6PGL0</accession>
<dbReference type="EMBL" id="RHFK02000003">
    <property type="protein sequence ID" value="TWW78902.1"/>
    <property type="molecule type" value="Genomic_DNA"/>
</dbReference>
<evidence type="ECO:0000256" key="1">
    <source>
        <dbReference type="SAM" id="SignalP"/>
    </source>
</evidence>
<protein>
    <submittedName>
        <fullName evidence="2">Uncharacterized protein</fullName>
    </submittedName>
</protein>
<evidence type="ECO:0000313" key="3">
    <source>
        <dbReference type="Proteomes" id="UP000324091"/>
    </source>
</evidence>
<proteinExistence type="predicted"/>
<dbReference type="Proteomes" id="UP000324091">
    <property type="component" value="Chromosome 11"/>
</dbReference>
<feature type="chain" id="PRO_5022862143" evidence="1">
    <location>
        <begin position="32"/>
        <end position="191"/>
    </location>
</feature>
<organism evidence="2 3">
    <name type="scientific">Takifugu flavidus</name>
    <name type="common">sansaifugu</name>
    <dbReference type="NCBI Taxonomy" id="433684"/>
    <lineage>
        <taxon>Eukaryota</taxon>
        <taxon>Metazoa</taxon>
        <taxon>Chordata</taxon>
        <taxon>Craniata</taxon>
        <taxon>Vertebrata</taxon>
        <taxon>Euteleostomi</taxon>
        <taxon>Actinopterygii</taxon>
        <taxon>Neopterygii</taxon>
        <taxon>Teleostei</taxon>
        <taxon>Neoteleostei</taxon>
        <taxon>Acanthomorphata</taxon>
        <taxon>Eupercaria</taxon>
        <taxon>Tetraodontiformes</taxon>
        <taxon>Tetradontoidea</taxon>
        <taxon>Tetraodontidae</taxon>
        <taxon>Takifugu</taxon>
    </lineage>
</organism>
<gene>
    <name evidence="2" type="ORF">D4764_11G0010230</name>
</gene>
<name>A0A5C6PGL0_9TELE</name>